<dbReference type="SUPFAM" id="SSF52833">
    <property type="entry name" value="Thioredoxin-like"/>
    <property type="match status" value="2"/>
</dbReference>
<feature type="chain" id="PRO_5012952374" evidence="4">
    <location>
        <begin position="18"/>
        <end position="602"/>
    </location>
</feature>
<accession>A0A1M8A057</accession>
<dbReference type="Pfam" id="PF13848">
    <property type="entry name" value="Thioredoxin_6"/>
    <property type="match status" value="1"/>
</dbReference>
<keyword evidence="7" id="KW-1185">Reference proteome</keyword>
<dbReference type="PANTHER" id="PTHR45672:SF3">
    <property type="entry name" value="THIOREDOXIN DOMAIN-CONTAINING PROTEIN 5"/>
    <property type="match status" value="1"/>
</dbReference>
<feature type="domain" description="Thioredoxin" evidence="5">
    <location>
        <begin position="179"/>
        <end position="307"/>
    </location>
</feature>
<dbReference type="InterPro" id="IPR013766">
    <property type="entry name" value="Thioredoxin_domain"/>
</dbReference>
<dbReference type="GO" id="GO:0006457">
    <property type="term" value="P:protein folding"/>
    <property type="evidence" value="ECO:0007669"/>
    <property type="project" value="TreeGrafter"/>
</dbReference>
<dbReference type="PANTHER" id="PTHR45672">
    <property type="entry name" value="PROTEIN DISULFIDE-ISOMERASE C17H9.14C-RELATED"/>
    <property type="match status" value="1"/>
</dbReference>
<dbReference type="VEuPathDB" id="FungiDB:MSYG_0155"/>
<dbReference type="Gene3D" id="3.40.30.10">
    <property type="entry name" value="Glutaredoxin"/>
    <property type="match status" value="2"/>
</dbReference>
<dbReference type="InterPro" id="IPR017937">
    <property type="entry name" value="Thioredoxin_CS"/>
</dbReference>
<organism evidence="6 7">
    <name type="scientific">Malassezia sympodialis (strain ATCC 42132)</name>
    <name type="common">Atopic eczema-associated yeast</name>
    <dbReference type="NCBI Taxonomy" id="1230383"/>
    <lineage>
        <taxon>Eukaryota</taxon>
        <taxon>Fungi</taxon>
        <taxon>Dikarya</taxon>
        <taxon>Basidiomycota</taxon>
        <taxon>Ustilaginomycotina</taxon>
        <taxon>Malasseziomycetes</taxon>
        <taxon>Malasseziales</taxon>
        <taxon>Malasseziaceae</taxon>
        <taxon>Malassezia</taxon>
    </lineage>
</organism>
<feature type="transmembrane region" description="Helical" evidence="3">
    <location>
        <begin position="563"/>
        <end position="581"/>
    </location>
</feature>
<feature type="domain" description="Thioredoxin" evidence="5">
    <location>
        <begin position="21"/>
        <end position="140"/>
    </location>
</feature>
<sequence length="602" mass="66891">MLVWLWTFSVAWAVVCAQGMPLVDVFGDALTLTPTNFSLTSNGAWLVEFFSPYCPHCRNFAPTWRKVTESVEALRHDKDAPYTLARVNCYEWMDLCSEQNVEFFPDAKQYFDGHLDKTDVLRLTGQDAEKIKQFVEEQQKIYHAKKLGFSSSTAVVPNAPASMPSDAQASSTITQNASHVVSSKARTLERLQNLTEFGTAPIETIDQLDAYLGPDVGQGPSFVKFYSPSCPHCNAMAAAYAESAEVIAGQVNPIAVNCLKYMDICTKYGIEGWPTMRLYQNGSKTEYPMHTKRTKELFLAFLREQGVLHLIENVNAASLDQALTRQKYSVLYFMPGSESERIMIENVRMSVSSPMAFFASDDPAVAQRLLGGGPGLFVLQGGVSNLVASLPLSVVAGQSKETAVPAIAQWLNLQAQPPVVELSASGLDSALLQAPGIVMAVLSSSTEDLNDQLKQFTEFSHAWRSSSDLSHKPFLFAWLDYDRYPQLLLSHYRIHVSSTPTLLVLEGHSSILYQPPTKGTWLETSELLLWLNGVSQGHEHGQKFGTVLTRTWTSVRVTSTPLVTSHPLLMILVFLSLLLLIPRMRRMLLRWVPRSHASTKMV</sequence>
<dbReference type="OrthoDB" id="72053at2759"/>
<dbReference type="GO" id="GO:0003756">
    <property type="term" value="F:protein disulfide isomerase activity"/>
    <property type="evidence" value="ECO:0007669"/>
    <property type="project" value="TreeGrafter"/>
</dbReference>
<name>A0A1M8A057_MALS4</name>
<dbReference type="InterPro" id="IPR036249">
    <property type="entry name" value="Thioredoxin-like_sf"/>
</dbReference>
<gene>
    <name evidence="6" type="ORF">MSYG_0155</name>
</gene>
<dbReference type="PROSITE" id="PS51352">
    <property type="entry name" value="THIOREDOXIN_2"/>
    <property type="match status" value="2"/>
</dbReference>
<keyword evidence="2 4" id="KW-0732">Signal</keyword>
<dbReference type="GO" id="GO:0005783">
    <property type="term" value="C:endoplasmic reticulum"/>
    <property type="evidence" value="ECO:0007669"/>
    <property type="project" value="TreeGrafter"/>
</dbReference>
<evidence type="ECO:0000256" key="2">
    <source>
        <dbReference type="ARBA" id="ARBA00022729"/>
    </source>
</evidence>
<comment type="similarity">
    <text evidence="1">Belongs to the protein disulfide isomerase family.</text>
</comment>
<evidence type="ECO:0000256" key="1">
    <source>
        <dbReference type="ARBA" id="ARBA00006347"/>
    </source>
</evidence>
<dbReference type="AlphaFoldDB" id="A0A1M8A057"/>
<dbReference type="Proteomes" id="UP000186303">
    <property type="component" value="Chromosome 1"/>
</dbReference>
<dbReference type="CDD" id="cd02961">
    <property type="entry name" value="PDI_a_family"/>
    <property type="match status" value="2"/>
</dbReference>
<protein>
    <submittedName>
        <fullName evidence="6">Similar to S.cerevisiae protein EPS1 (ER protein with chaperone and co-chaperone activity)</fullName>
    </submittedName>
</protein>
<dbReference type="STRING" id="1230383.A0A1M8A057"/>
<keyword evidence="3" id="KW-0812">Transmembrane</keyword>
<proteinExistence type="inferred from homology"/>
<evidence type="ECO:0000259" key="5">
    <source>
        <dbReference type="PROSITE" id="PS51352"/>
    </source>
</evidence>
<dbReference type="OMA" id="GIAEWLF"/>
<keyword evidence="3" id="KW-0472">Membrane</keyword>
<evidence type="ECO:0000256" key="3">
    <source>
        <dbReference type="SAM" id="Phobius"/>
    </source>
</evidence>
<dbReference type="Pfam" id="PF00085">
    <property type="entry name" value="Thioredoxin"/>
    <property type="match status" value="2"/>
</dbReference>
<dbReference type="InterPro" id="IPR051063">
    <property type="entry name" value="PDI"/>
</dbReference>
<evidence type="ECO:0000313" key="7">
    <source>
        <dbReference type="Proteomes" id="UP000186303"/>
    </source>
</evidence>
<reference evidence="7" key="1">
    <citation type="journal article" date="2017" name="Nucleic Acids Res.">
        <title>Proteogenomics produces comprehensive and highly accurate protein-coding gene annotation in a complete genome assembly of Malassezia sympodialis.</title>
        <authorList>
            <person name="Zhu Y."/>
            <person name="Engstroem P.G."/>
            <person name="Tellgren-Roth C."/>
            <person name="Baudo C.D."/>
            <person name="Kennell J.C."/>
            <person name="Sun S."/>
            <person name="Billmyre R.B."/>
            <person name="Schroeder M.S."/>
            <person name="Andersson A."/>
            <person name="Holm T."/>
            <person name="Sigurgeirsson B."/>
            <person name="Wu G."/>
            <person name="Sankaranarayanan S.R."/>
            <person name="Siddharthan R."/>
            <person name="Sanyal K."/>
            <person name="Lundeberg J."/>
            <person name="Nystedt B."/>
            <person name="Boekhout T."/>
            <person name="Dawson T.L. Jr."/>
            <person name="Heitman J."/>
            <person name="Scheynius A."/>
            <person name="Lehtioe J."/>
        </authorList>
    </citation>
    <scope>NUCLEOTIDE SEQUENCE [LARGE SCALE GENOMIC DNA]</scope>
    <source>
        <strain evidence="7">ATCC 42132</strain>
    </source>
</reference>
<dbReference type="EMBL" id="LT671821">
    <property type="protein sequence ID" value="SHO75822.1"/>
    <property type="molecule type" value="Genomic_DNA"/>
</dbReference>
<feature type="signal peptide" evidence="4">
    <location>
        <begin position="1"/>
        <end position="17"/>
    </location>
</feature>
<evidence type="ECO:0000256" key="4">
    <source>
        <dbReference type="SAM" id="SignalP"/>
    </source>
</evidence>
<evidence type="ECO:0000313" key="6">
    <source>
        <dbReference type="EMBL" id="SHO75822.1"/>
    </source>
</evidence>
<dbReference type="PROSITE" id="PS00194">
    <property type="entry name" value="THIOREDOXIN_1"/>
    <property type="match status" value="1"/>
</dbReference>
<keyword evidence="3" id="KW-1133">Transmembrane helix</keyword>